<dbReference type="PROSITE" id="PS50115">
    <property type="entry name" value="ARFGAP"/>
    <property type="match status" value="1"/>
</dbReference>
<keyword evidence="3 5" id="KW-0863">Zinc-finger</keyword>
<dbReference type="GO" id="GO:0005096">
    <property type="term" value="F:GTPase activator activity"/>
    <property type="evidence" value="ECO:0007669"/>
    <property type="project" value="UniProtKB-KW"/>
</dbReference>
<accession>A0A6P7ZCH5</accession>
<dbReference type="PANTHER" id="PTHR45705">
    <property type="entry name" value="FI20236P1"/>
    <property type="match status" value="1"/>
</dbReference>
<dbReference type="Gene3D" id="1.10.220.150">
    <property type="entry name" value="Arf GTPase activating protein"/>
    <property type="match status" value="1"/>
</dbReference>
<keyword evidence="7" id="KW-1185">Reference proteome</keyword>
<dbReference type="FunCoup" id="A0A6P7ZCH5">
    <property type="interactions" value="2499"/>
</dbReference>
<name>A0A6P7ZCH5_9AMPH</name>
<dbReference type="SMART" id="SM00105">
    <property type="entry name" value="ArfGap"/>
    <property type="match status" value="1"/>
</dbReference>
<dbReference type="CDD" id="cd08859">
    <property type="entry name" value="ArfGap_SMAP2"/>
    <property type="match status" value="1"/>
</dbReference>
<dbReference type="OrthoDB" id="10266696at2759"/>
<evidence type="ECO:0000313" key="7">
    <source>
        <dbReference type="Proteomes" id="UP000515156"/>
    </source>
</evidence>
<keyword evidence="2" id="KW-0479">Metal-binding</keyword>
<evidence type="ECO:0000313" key="8">
    <source>
        <dbReference type="RefSeq" id="XP_030073329.1"/>
    </source>
</evidence>
<dbReference type="PANTHER" id="PTHR45705:SF4">
    <property type="entry name" value="STROMAL MEMBRANE-ASSOCIATED PROTEIN 2"/>
    <property type="match status" value="1"/>
</dbReference>
<evidence type="ECO:0000256" key="2">
    <source>
        <dbReference type="ARBA" id="ARBA00022723"/>
    </source>
</evidence>
<dbReference type="AlphaFoldDB" id="A0A6P7ZCH5"/>
<dbReference type="KEGG" id="muo:115479518"/>
<evidence type="ECO:0000256" key="1">
    <source>
        <dbReference type="ARBA" id="ARBA00022468"/>
    </source>
</evidence>
<evidence type="ECO:0000256" key="5">
    <source>
        <dbReference type="PROSITE-ProRule" id="PRU00288"/>
    </source>
</evidence>
<evidence type="ECO:0000259" key="6">
    <source>
        <dbReference type="PROSITE" id="PS50115"/>
    </source>
</evidence>
<feature type="domain" description="Arf-GAP" evidence="6">
    <location>
        <begin position="13"/>
        <end position="139"/>
    </location>
</feature>
<proteinExistence type="predicted"/>
<dbReference type="SUPFAM" id="SSF57863">
    <property type="entry name" value="ArfGap/RecO-like zinc finger"/>
    <property type="match status" value="1"/>
</dbReference>
<sequence length="427" mass="46005">MTGKSVRDVERYQAVLSSLLQREGNKHCADCRAKGPRWASWNIGVFVCIRCAGIHRNLGVHISRVKSVNLDQWTEEQIQCMQEIGNAKANRLYEAYLPENFRHPQTDQAAEVFIRDKYEKKKYMDRSLDIAALRKGQDDKWKPAAEERMASVVFEKVKIPQKKEEIQPPLSNPPTFGEPVIDLLGLDVPVTSSVSNGKLGISLEHDLDLFGPAASVPLSSSVQAIGSPPMMTTNSSVPENLNLFPEASSKAEDPGKKQMSKDSILSLYGSQVPQMPAQGTMFMLPTQMAYSPAYTGFPTLAPAASGMMGGMMAPPVGMVTQPAAPGMVTPVPIPAGYMAGMQTAVLGVPNGMMAQQAAYLAGMGAAPQSMYGGLPVQQLQWNLTQMSQHMAGVNFCGASGMAGFGQPMGAGTTQGSNQTLGSTRMWK</sequence>
<dbReference type="InterPro" id="IPR037278">
    <property type="entry name" value="ARFGAP/RecO"/>
</dbReference>
<evidence type="ECO:0000256" key="4">
    <source>
        <dbReference type="ARBA" id="ARBA00022833"/>
    </source>
</evidence>
<keyword evidence="1" id="KW-0343">GTPase activation</keyword>
<keyword evidence="4" id="KW-0862">Zinc</keyword>
<dbReference type="InterPro" id="IPR001164">
    <property type="entry name" value="ArfGAP_dom"/>
</dbReference>
<dbReference type="GO" id="GO:0005737">
    <property type="term" value="C:cytoplasm"/>
    <property type="evidence" value="ECO:0007669"/>
    <property type="project" value="TreeGrafter"/>
</dbReference>
<dbReference type="Proteomes" id="UP000515156">
    <property type="component" value="Chromosome 11"/>
</dbReference>
<dbReference type="CTD" id="64744"/>
<dbReference type="InterPro" id="IPR051718">
    <property type="entry name" value="ARF_GTPase-activating"/>
</dbReference>
<dbReference type="PRINTS" id="PR00405">
    <property type="entry name" value="REVINTRACTNG"/>
</dbReference>
<dbReference type="FunFam" id="1.10.220.150:FF:000009">
    <property type="entry name" value="stromal membrane-associated protein 1 isoform X1"/>
    <property type="match status" value="1"/>
</dbReference>
<dbReference type="InterPro" id="IPR038508">
    <property type="entry name" value="ArfGAP_dom_sf"/>
</dbReference>
<evidence type="ECO:0000256" key="3">
    <source>
        <dbReference type="ARBA" id="ARBA00022771"/>
    </source>
</evidence>
<protein>
    <submittedName>
        <fullName evidence="8">Stromal membrane-associated protein 2</fullName>
    </submittedName>
</protein>
<gene>
    <name evidence="8" type="primary">SMAP2</name>
</gene>
<reference evidence="8" key="2">
    <citation type="submission" date="2025-08" db="UniProtKB">
        <authorList>
            <consortium name="RefSeq"/>
        </authorList>
    </citation>
    <scope>IDENTIFICATION</scope>
</reference>
<reference evidence="7" key="1">
    <citation type="submission" date="2024-06" db="UniProtKB">
        <authorList>
            <consortium name="RefSeq"/>
        </authorList>
    </citation>
    <scope>NUCLEOTIDE SEQUENCE [LARGE SCALE GENOMIC DNA]</scope>
</reference>
<dbReference type="InParanoid" id="A0A6P7ZCH5"/>
<organism evidence="7 8">
    <name type="scientific">Microcaecilia unicolor</name>
    <dbReference type="NCBI Taxonomy" id="1415580"/>
    <lineage>
        <taxon>Eukaryota</taxon>
        <taxon>Metazoa</taxon>
        <taxon>Chordata</taxon>
        <taxon>Craniata</taxon>
        <taxon>Vertebrata</taxon>
        <taxon>Euteleostomi</taxon>
        <taxon>Amphibia</taxon>
        <taxon>Gymnophiona</taxon>
        <taxon>Siphonopidae</taxon>
        <taxon>Microcaecilia</taxon>
    </lineage>
</organism>
<dbReference type="Pfam" id="PF01412">
    <property type="entry name" value="ArfGap"/>
    <property type="match status" value="1"/>
</dbReference>
<dbReference type="RefSeq" id="XP_030073329.1">
    <property type="nucleotide sequence ID" value="XM_030217469.1"/>
</dbReference>
<dbReference type="GO" id="GO:0008270">
    <property type="term" value="F:zinc ion binding"/>
    <property type="evidence" value="ECO:0007669"/>
    <property type="project" value="UniProtKB-KW"/>
</dbReference>
<dbReference type="GeneID" id="115479518"/>